<dbReference type="Gene3D" id="3.40.30.10">
    <property type="entry name" value="Glutaredoxin"/>
    <property type="match status" value="1"/>
</dbReference>
<protein>
    <recommendedName>
        <fullName evidence="1">DSBA-like thioredoxin domain-containing protein</fullName>
    </recommendedName>
</protein>
<dbReference type="Pfam" id="PF01323">
    <property type="entry name" value="DSBA"/>
    <property type="match status" value="1"/>
</dbReference>
<feature type="domain" description="DSBA-like thioredoxin" evidence="1">
    <location>
        <begin position="10"/>
        <end position="210"/>
    </location>
</feature>
<dbReference type="SUPFAM" id="SSF52833">
    <property type="entry name" value="Thioredoxin-like"/>
    <property type="match status" value="1"/>
</dbReference>
<dbReference type="HOGENOM" id="CLU_069253_0_1_1"/>
<name>A0A0C3LK74_9AGAM</name>
<gene>
    <name evidence="2" type="ORF">M407DRAFT_240404</name>
</gene>
<accession>A0A0C3LK74</accession>
<organism evidence="2 3">
    <name type="scientific">Tulasnella calospora MUT 4182</name>
    <dbReference type="NCBI Taxonomy" id="1051891"/>
    <lineage>
        <taxon>Eukaryota</taxon>
        <taxon>Fungi</taxon>
        <taxon>Dikarya</taxon>
        <taxon>Basidiomycota</taxon>
        <taxon>Agaricomycotina</taxon>
        <taxon>Agaricomycetes</taxon>
        <taxon>Cantharellales</taxon>
        <taxon>Tulasnellaceae</taxon>
        <taxon>Tulasnella</taxon>
    </lineage>
</organism>
<dbReference type="GO" id="GO:0016491">
    <property type="term" value="F:oxidoreductase activity"/>
    <property type="evidence" value="ECO:0007669"/>
    <property type="project" value="InterPro"/>
</dbReference>
<dbReference type="Proteomes" id="UP000054248">
    <property type="component" value="Unassembled WGS sequence"/>
</dbReference>
<evidence type="ECO:0000313" key="3">
    <source>
        <dbReference type="Proteomes" id="UP000054248"/>
    </source>
</evidence>
<evidence type="ECO:0000259" key="1">
    <source>
        <dbReference type="Pfam" id="PF01323"/>
    </source>
</evidence>
<dbReference type="InterPro" id="IPR001853">
    <property type="entry name" value="DSBA-like_thioredoxin_dom"/>
</dbReference>
<dbReference type="EMBL" id="KN822942">
    <property type="protein sequence ID" value="KIO34478.1"/>
    <property type="molecule type" value="Genomic_DNA"/>
</dbReference>
<keyword evidence="3" id="KW-1185">Reference proteome</keyword>
<dbReference type="PANTHER" id="PTHR13887">
    <property type="entry name" value="GLUTATHIONE S-TRANSFERASE KAPPA"/>
    <property type="match status" value="1"/>
</dbReference>
<dbReference type="OrthoDB" id="1930760at2759"/>
<reference evidence="2 3" key="1">
    <citation type="submission" date="2014-04" db="EMBL/GenBank/DDBJ databases">
        <authorList>
            <consortium name="DOE Joint Genome Institute"/>
            <person name="Kuo A."/>
            <person name="Girlanda M."/>
            <person name="Perotto S."/>
            <person name="Kohler A."/>
            <person name="Nagy L.G."/>
            <person name="Floudas D."/>
            <person name="Copeland A."/>
            <person name="Barry K.W."/>
            <person name="Cichocki N."/>
            <person name="Veneault-Fourrey C."/>
            <person name="LaButti K."/>
            <person name="Lindquist E.A."/>
            <person name="Lipzen A."/>
            <person name="Lundell T."/>
            <person name="Morin E."/>
            <person name="Murat C."/>
            <person name="Sun H."/>
            <person name="Tunlid A."/>
            <person name="Henrissat B."/>
            <person name="Grigoriev I.V."/>
            <person name="Hibbett D.S."/>
            <person name="Martin F."/>
            <person name="Nordberg H.P."/>
            <person name="Cantor M.N."/>
            <person name="Hua S.X."/>
        </authorList>
    </citation>
    <scope>NUCLEOTIDE SEQUENCE [LARGE SCALE GENOMIC DNA]</scope>
    <source>
        <strain evidence="2 3">MUT 4182</strain>
    </source>
</reference>
<dbReference type="InterPro" id="IPR036249">
    <property type="entry name" value="Thioredoxin-like_sf"/>
</dbReference>
<dbReference type="AlphaFoldDB" id="A0A0C3LK74"/>
<sequence length="226" mass="25480">MSASQQQQITLAVVSDIICPWCYIGYKELTNAIDKFMKINPAAKVDVEYRPFLLDPKLNCKEPVEKTVYFLKKFGEQRAKMIMPVMNQRGAELGIKFRWGGIIRQTTSAHRLLMFAYQKEPKLQLALLEKIFEAYFEQEKDIGSHEMLAGLAEDAGVASKDEALEFLASDKLYPEVQAQIMEAQGKGITGVPCTVINQKYAISGGQKSDVYIDIFEKLATREIPVS</sequence>
<evidence type="ECO:0000313" key="2">
    <source>
        <dbReference type="EMBL" id="KIO34478.1"/>
    </source>
</evidence>
<reference evidence="3" key="2">
    <citation type="submission" date="2015-01" db="EMBL/GenBank/DDBJ databases">
        <title>Evolutionary Origins and Diversification of the Mycorrhizal Mutualists.</title>
        <authorList>
            <consortium name="DOE Joint Genome Institute"/>
            <consortium name="Mycorrhizal Genomics Consortium"/>
            <person name="Kohler A."/>
            <person name="Kuo A."/>
            <person name="Nagy L.G."/>
            <person name="Floudas D."/>
            <person name="Copeland A."/>
            <person name="Barry K.W."/>
            <person name="Cichocki N."/>
            <person name="Veneault-Fourrey C."/>
            <person name="LaButti K."/>
            <person name="Lindquist E.A."/>
            <person name="Lipzen A."/>
            <person name="Lundell T."/>
            <person name="Morin E."/>
            <person name="Murat C."/>
            <person name="Riley R."/>
            <person name="Ohm R."/>
            <person name="Sun H."/>
            <person name="Tunlid A."/>
            <person name="Henrissat B."/>
            <person name="Grigoriev I.V."/>
            <person name="Hibbett D.S."/>
            <person name="Martin F."/>
        </authorList>
    </citation>
    <scope>NUCLEOTIDE SEQUENCE [LARGE SCALE GENOMIC DNA]</scope>
    <source>
        <strain evidence="3">MUT 4182</strain>
    </source>
</reference>
<dbReference type="CDD" id="cd03024">
    <property type="entry name" value="DsbA_FrnE"/>
    <property type="match status" value="1"/>
</dbReference>
<proteinExistence type="predicted"/>
<dbReference type="PANTHER" id="PTHR13887:SF41">
    <property type="entry name" value="THIOREDOXIN SUPERFAMILY PROTEIN"/>
    <property type="match status" value="1"/>
</dbReference>